<sequence>MSDLDSVLTYVDKSRTTNIPQSSREEGNSAAINAGTICTDDSTFWTYFGMIIIAFIILTFQLCATYISVKCIINMKQVEKVPGGLDNARLLGLLEGVQHLTGDKRTPCAFVLQQLPFADHYYNSLIKHSKKLRNATVR</sequence>
<evidence type="ECO:0000313" key="3">
    <source>
        <dbReference type="WBParaSite" id="nRc.2.0.1.t44920-RA"/>
    </source>
</evidence>
<reference evidence="3" key="1">
    <citation type="submission" date="2022-11" db="UniProtKB">
        <authorList>
            <consortium name="WormBaseParasite"/>
        </authorList>
    </citation>
    <scope>IDENTIFICATION</scope>
</reference>
<evidence type="ECO:0000313" key="2">
    <source>
        <dbReference type="Proteomes" id="UP000887565"/>
    </source>
</evidence>
<dbReference type="AlphaFoldDB" id="A0A915L568"/>
<evidence type="ECO:0000256" key="1">
    <source>
        <dbReference type="SAM" id="Phobius"/>
    </source>
</evidence>
<keyword evidence="1" id="KW-1133">Transmembrane helix</keyword>
<keyword evidence="1" id="KW-0472">Membrane</keyword>
<feature type="transmembrane region" description="Helical" evidence="1">
    <location>
        <begin position="44"/>
        <end position="67"/>
    </location>
</feature>
<dbReference type="Proteomes" id="UP000887565">
    <property type="component" value="Unplaced"/>
</dbReference>
<protein>
    <submittedName>
        <fullName evidence="3">Uncharacterized protein</fullName>
    </submittedName>
</protein>
<dbReference type="WBParaSite" id="nRc.2.0.1.t44920-RA">
    <property type="protein sequence ID" value="nRc.2.0.1.t44920-RA"/>
    <property type="gene ID" value="nRc.2.0.1.g44920"/>
</dbReference>
<proteinExistence type="predicted"/>
<keyword evidence="1" id="KW-0812">Transmembrane</keyword>
<keyword evidence="2" id="KW-1185">Reference proteome</keyword>
<organism evidence="2 3">
    <name type="scientific">Romanomermis culicivorax</name>
    <name type="common">Nematode worm</name>
    <dbReference type="NCBI Taxonomy" id="13658"/>
    <lineage>
        <taxon>Eukaryota</taxon>
        <taxon>Metazoa</taxon>
        <taxon>Ecdysozoa</taxon>
        <taxon>Nematoda</taxon>
        <taxon>Enoplea</taxon>
        <taxon>Dorylaimia</taxon>
        <taxon>Mermithida</taxon>
        <taxon>Mermithoidea</taxon>
        <taxon>Mermithidae</taxon>
        <taxon>Romanomermis</taxon>
    </lineage>
</organism>
<name>A0A915L568_ROMCU</name>
<accession>A0A915L568</accession>